<keyword evidence="1" id="KW-1133">Transmembrane helix</keyword>
<evidence type="ECO:0000313" key="2">
    <source>
        <dbReference type="Proteomes" id="UP000492821"/>
    </source>
</evidence>
<dbReference type="WBParaSite" id="Pan_g14782.t1">
    <property type="protein sequence ID" value="Pan_g14782.t1"/>
    <property type="gene ID" value="Pan_g14782"/>
</dbReference>
<reference evidence="3" key="2">
    <citation type="submission" date="2020-10" db="UniProtKB">
        <authorList>
            <consortium name="WormBaseParasite"/>
        </authorList>
    </citation>
    <scope>IDENTIFICATION</scope>
</reference>
<protein>
    <submittedName>
        <fullName evidence="3">G_PROTEIN_RECEP_F1_2 domain-containing protein</fullName>
    </submittedName>
</protein>
<dbReference type="Proteomes" id="UP000492821">
    <property type="component" value="Unassembled WGS sequence"/>
</dbReference>
<organism evidence="2 3">
    <name type="scientific">Panagrellus redivivus</name>
    <name type="common">Microworm</name>
    <dbReference type="NCBI Taxonomy" id="6233"/>
    <lineage>
        <taxon>Eukaryota</taxon>
        <taxon>Metazoa</taxon>
        <taxon>Ecdysozoa</taxon>
        <taxon>Nematoda</taxon>
        <taxon>Chromadorea</taxon>
        <taxon>Rhabditida</taxon>
        <taxon>Tylenchina</taxon>
        <taxon>Panagrolaimomorpha</taxon>
        <taxon>Panagrolaimoidea</taxon>
        <taxon>Panagrolaimidae</taxon>
        <taxon>Panagrellus</taxon>
    </lineage>
</organism>
<evidence type="ECO:0000313" key="3">
    <source>
        <dbReference type="WBParaSite" id="Pan_g14782.t1"/>
    </source>
</evidence>
<proteinExistence type="predicted"/>
<feature type="transmembrane region" description="Helical" evidence="1">
    <location>
        <begin position="49"/>
        <end position="72"/>
    </location>
</feature>
<feature type="transmembrane region" description="Helical" evidence="1">
    <location>
        <begin position="123"/>
        <end position="155"/>
    </location>
</feature>
<sequence>MISDSLVLILILTSGCLCYLALGICAFMSKKVSIKIILLEPGLRVYLKIMLTLSFVRPISSMVLSIYCLIGNDVNSPHAYYMRIVTTFSGNIIIISALGISIDCVVASITSQQTPLLRKKIHGYLAAVASVIYALSVSIIYFMLFCGCGPVFYLFATYEVKTSTVGAIGLIYFFYNVGILFVILFFMVTCFKKARMKQLVTDVKYNNDRISMDHFEQLKVMWK</sequence>
<keyword evidence="2" id="KW-1185">Reference proteome</keyword>
<evidence type="ECO:0000256" key="1">
    <source>
        <dbReference type="SAM" id="Phobius"/>
    </source>
</evidence>
<accession>A0A7E4ZSF8</accession>
<keyword evidence="1" id="KW-0472">Membrane</keyword>
<name>A0A7E4ZSF8_PANRE</name>
<reference evidence="2" key="1">
    <citation type="journal article" date="2013" name="Genetics">
        <title>The draft genome and transcriptome of Panagrellus redivivus are shaped by the harsh demands of a free-living lifestyle.</title>
        <authorList>
            <person name="Srinivasan J."/>
            <person name="Dillman A.R."/>
            <person name="Macchietto M.G."/>
            <person name="Heikkinen L."/>
            <person name="Lakso M."/>
            <person name="Fracchia K.M."/>
            <person name="Antoshechkin I."/>
            <person name="Mortazavi A."/>
            <person name="Wong G."/>
            <person name="Sternberg P.W."/>
        </authorList>
    </citation>
    <scope>NUCLEOTIDE SEQUENCE [LARGE SCALE GENOMIC DNA]</scope>
    <source>
        <strain evidence="2">MT8872</strain>
    </source>
</reference>
<feature type="transmembrane region" description="Helical" evidence="1">
    <location>
        <begin position="167"/>
        <end position="188"/>
    </location>
</feature>
<feature type="transmembrane region" description="Helical" evidence="1">
    <location>
        <begin position="6"/>
        <end position="28"/>
    </location>
</feature>
<dbReference type="AlphaFoldDB" id="A0A7E4ZSF8"/>
<keyword evidence="1" id="KW-0812">Transmembrane</keyword>